<gene>
    <name evidence="1" type="ORF">FPZ44_03815</name>
</gene>
<evidence type="ECO:0000313" key="1">
    <source>
        <dbReference type="EMBL" id="TVX92264.1"/>
    </source>
</evidence>
<dbReference type="AlphaFoldDB" id="A0A559IXA6"/>
<organism evidence="1 2">
    <name type="scientific">Paenibacillus agilis</name>
    <dbReference type="NCBI Taxonomy" id="3020863"/>
    <lineage>
        <taxon>Bacteria</taxon>
        <taxon>Bacillati</taxon>
        <taxon>Bacillota</taxon>
        <taxon>Bacilli</taxon>
        <taxon>Bacillales</taxon>
        <taxon>Paenibacillaceae</taxon>
        <taxon>Paenibacillus</taxon>
    </lineage>
</organism>
<dbReference type="RefSeq" id="WP_144987557.1">
    <property type="nucleotide sequence ID" value="NZ_VNJK01000001.1"/>
</dbReference>
<protein>
    <submittedName>
        <fullName evidence="1">Uncharacterized protein</fullName>
    </submittedName>
</protein>
<comment type="caution">
    <text evidence="1">The sequence shown here is derived from an EMBL/GenBank/DDBJ whole genome shotgun (WGS) entry which is preliminary data.</text>
</comment>
<dbReference type="OrthoDB" id="9996004at2"/>
<dbReference type="Proteomes" id="UP000318102">
    <property type="component" value="Unassembled WGS sequence"/>
</dbReference>
<name>A0A559IXA6_9BACL</name>
<keyword evidence="2" id="KW-1185">Reference proteome</keyword>
<evidence type="ECO:0000313" key="2">
    <source>
        <dbReference type="Proteomes" id="UP000318102"/>
    </source>
</evidence>
<reference evidence="1 2" key="1">
    <citation type="submission" date="2019-07" db="EMBL/GenBank/DDBJ databases">
        <authorList>
            <person name="Kim J."/>
        </authorList>
    </citation>
    <scope>NUCLEOTIDE SEQUENCE [LARGE SCALE GENOMIC DNA]</scope>
    <source>
        <strain evidence="1 2">N4</strain>
    </source>
</reference>
<proteinExistence type="predicted"/>
<sequence>MDRQERKRREREIAAYDNRKTFVQPEIIQGNYLAYEAGIGHALDAAAARFGIGDVRVARFQEKLNLVQKADGIGDGAAKKPGLDEAAAKFDAIYKFSKESARNMNIESYKVAVDHIRDAIPILYGLGGKRMAEYEETLHEIQAADNLAQFMQDGNPHRLKYNRALRREKETAKNKEAVDKLVRP</sequence>
<accession>A0A559IXA6</accession>
<dbReference type="EMBL" id="VNJK01000001">
    <property type="protein sequence ID" value="TVX92264.1"/>
    <property type="molecule type" value="Genomic_DNA"/>
</dbReference>